<evidence type="ECO:0000256" key="7">
    <source>
        <dbReference type="ARBA" id="ARBA00023244"/>
    </source>
</evidence>
<protein>
    <recommendedName>
        <fullName evidence="2">uroporphyrinogen-III C-methyltransferase</fullName>
        <ecNumber evidence="2">2.1.1.107</ecNumber>
    </recommendedName>
</protein>
<organism evidence="11 12">
    <name type="scientific">Puniceicoccus vermicola</name>
    <dbReference type="NCBI Taxonomy" id="388746"/>
    <lineage>
        <taxon>Bacteria</taxon>
        <taxon>Pseudomonadati</taxon>
        <taxon>Verrucomicrobiota</taxon>
        <taxon>Opitutia</taxon>
        <taxon>Puniceicoccales</taxon>
        <taxon>Puniceicoccaceae</taxon>
        <taxon>Puniceicoccus</taxon>
    </lineage>
</organism>
<keyword evidence="12" id="KW-1185">Reference proteome</keyword>
<comment type="similarity">
    <text evidence="1">Belongs to the precorrin methyltransferase family.</text>
</comment>
<evidence type="ECO:0000256" key="9">
    <source>
        <dbReference type="ARBA" id="ARBA00060548"/>
    </source>
</evidence>
<accession>A0A7X1AUL1</accession>
<dbReference type="Proteomes" id="UP000525652">
    <property type="component" value="Unassembled WGS sequence"/>
</dbReference>
<dbReference type="EC" id="2.1.1.107" evidence="2"/>
<keyword evidence="5 11" id="KW-0808">Transferase</keyword>
<evidence type="ECO:0000256" key="8">
    <source>
        <dbReference type="ARBA" id="ARBA00025705"/>
    </source>
</evidence>
<evidence type="ECO:0000256" key="4">
    <source>
        <dbReference type="ARBA" id="ARBA00022603"/>
    </source>
</evidence>
<keyword evidence="7" id="KW-0627">Porphyrin biosynthesis</keyword>
<dbReference type="FunFam" id="3.40.1010.10:FF:000001">
    <property type="entry name" value="Siroheme synthase"/>
    <property type="match status" value="1"/>
</dbReference>
<dbReference type="Gene3D" id="3.40.1010.10">
    <property type="entry name" value="Cobalt-precorrin-4 Transmethylase, Domain 1"/>
    <property type="match status" value="1"/>
</dbReference>
<sequence>MRDSGNPDPTSQRSTVYLVGAGPGDPDLLTRKAEKLIRSCDALVFDYLVAKEILDWAPAHAEKICVGKRAGFHSLRQEEIQDVLVRLSLSGKTTVRLKGGDPFVFGRGGEEVTRLRSESIPYEVVPAITASIAAAARAEIPLTHRSFNSSVVFLTGHQDPSKEDTGVNWADYAKLQTTLCLYMAMGRLGKIRDSLIEGGLSPETPCAVIQWATTPEEKILYSALHSVAEDVEKANLSSPAIVIIGKTALPPQSSED</sequence>
<evidence type="ECO:0000256" key="3">
    <source>
        <dbReference type="ARBA" id="ARBA00022573"/>
    </source>
</evidence>
<dbReference type="NCBIfam" id="TIGR01469">
    <property type="entry name" value="cobA_cysG_Cterm"/>
    <property type="match status" value="1"/>
</dbReference>
<comment type="caution">
    <text evidence="11">The sequence shown here is derived from an EMBL/GenBank/DDBJ whole genome shotgun (WGS) entry which is preliminary data.</text>
</comment>
<keyword evidence="6" id="KW-0949">S-adenosyl-L-methionine</keyword>
<dbReference type="Gene3D" id="3.30.950.10">
    <property type="entry name" value="Methyltransferase, Cobalt-precorrin-4 Transmethylase, Domain 2"/>
    <property type="match status" value="1"/>
</dbReference>
<dbReference type="PANTHER" id="PTHR45790:SF3">
    <property type="entry name" value="S-ADENOSYL-L-METHIONINE-DEPENDENT UROPORPHYRINOGEN III METHYLTRANSFERASE, CHLOROPLASTIC"/>
    <property type="match status" value="1"/>
</dbReference>
<dbReference type="SUPFAM" id="SSF53790">
    <property type="entry name" value="Tetrapyrrole methylase"/>
    <property type="match status" value="1"/>
</dbReference>
<evidence type="ECO:0000256" key="5">
    <source>
        <dbReference type="ARBA" id="ARBA00022679"/>
    </source>
</evidence>
<dbReference type="Pfam" id="PF00590">
    <property type="entry name" value="TP_methylase"/>
    <property type="match status" value="1"/>
</dbReference>
<dbReference type="PANTHER" id="PTHR45790">
    <property type="entry name" value="SIROHEME SYNTHASE-RELATED"/>
    <property type="match status" value="1"/>
</dbReference>
<dbReference type="RefSeq" id="WP_185690980.1">
    <property type="nucleotide sequence ID" value="NZ_JACHVA010000005.1"/>
</dbReference>
<evidence type="ECO:0000256" key="1">
    <source>
        <dbReference type="ARBA" id="ARBA00005879"/>
    </source>
</evidence>
<evidence type="ECO:0000256" key="2">
    <source>
        <dbReference type="ARBA" id="ARBA00012162"/>
    </source>
</evidence>
<dbReference type="InterPro" id="IPR035996">
    <property type="entry name" value="4pyrrol_Methylase_sf"/>
</dbReference>
<gene>
    <name evidence="11" type="primary">cobA</name>
    <name evidence="11" type="ORF">H5P30_00335</name>
</gene>
<dbReference type="CDD" id="cd11642">
    <property type="entry name" value="SUMT"/>
    <property type="match status" value="1"/>
</dbReference>
<dbReference type="EMBL" id="JACHVA010000005">
    <property type="protein sequence ID" value="MBC2600222.1"/>
    <property type="molecule type" value="Genomic_DNA"/>
</dbReference>
<proteinExistence type="inferred from homology"/>
<comment type="pathway">
    <text evidence="8">Porphyrin-containing compound metabolism; siroheme biosynthesis; precorrin-2 from uroporphyrinogen III: step 1/1.</text>
</comment>
<comment type="pathway">
    <text evidence="9">Cofactor biosynthesis; adenosylcobalamin biosynthesis; precorrin-2 from uroporphyrinogen III: step 1/1.</text>
</comment>
<dbReference type="GO" id="GO:0019354">
    <property type="term" value="P:siroheme biosynthetic process"/>
    <property type="evidence" value="ECO:0007669"/>
    <property type="project" value="InterPro"/>
</dbReference>
<dbReference type="GO" id="GO:0004851">
    <property type="term" value="F:uroporphyrin-III C-methyltransferase activity"/>
    <property type="evidence" value="ECO:0007669"/>
    <property type="project" value="UniProtKB-EC"/>
</dbReference>
<name>A0A7X1AUL1_9BACT</name>
<evidence type="ECO:0000313" key="11">
    <source>
        <dbReference type="EMBL" id="MBC2600222.1"/>
    </source>
</evidence>
<keyword evidence="4 11" id="KW-0489">Methyltransferase</keyword>
<dbReference type="InterPro" id="IPR006366">
    <property type="entry name" value="CobA/CysG_C"/>
</dbReference>
<dbReference type="InterPro" id="IPR000878">
    <property type="entry name" value="4pyrrol_Mease"/>
</dbReference>
<evidence type="ECO:0000259" key="10">
    <source>
        <dbReference type="Pfam" id="PF00590"/>
    </source>
</evidence>
<dbReference type="InterPro" id="IPR014777">
    <property type="entry name" value="4pyrrole_Mease_sub1"/>
</dbReference>
<dbReference type="InterPro" id="IPR050161">
    <property type="entry name" value="Siro_Cobalamin_biosynth"/>
</dbReference>
<dbReference type="FunFam" id="3.30.950.10:FF:000001">
    <property type="entry name" value="Siroheme synthase"/>
    <property type="match status" value="1"/>
</dbReference>
<feature type="domain" description="Tetrapyrrole methylase" evidence="10">
    <location>
        <begin position="15"/>
        <end position="222"/>
    </location>
</feature>
<dbReference type="GO" id="GO:0009236">
    <property type="term" value="P:cobalamin biosynthetic process"/>
    <property type="evidence" value="ECO:0007669"/>
    <property type="project" value="UniProtKB-KW"/>
</dbReference>
<dbReference type="GO" id="GO:0032259">
    <property type="term" value="P:methylation"/>
    <property type="evidence" value="ECO:0007669"/>
    <property type="project" value="UniProtKB-KW"/>
</dbReference>
<evidence type="ECO:0000256" key="6">
    <source>
        <dbReference type="ARBA" id="ARBA00022691"/>
    </source>
</evidence>
<reference evidence="11 12" key="1">
    <citation type="submission" date="2020-07" db="EMBL/GenBank/DDBJ databases">
        <authorList>
            <person name="Feng X."/>
        </authorList>
    </citation>
    <scope>NUCLEOTIDE SEQUENCE [LARGE SCALE GENOMIC DNA]</scope>
    <source>
        <strain evidence="11 12">JCM14086</strain>
    </source>
</reference>
<keyword evidence="3" id="KW-0169">Cobalamin biosynthesis</keyword>
<evidence type="ECO:0000313" key="12">
    <source>
        <dbReference type="Proteomes" id="UP000525652"/>
    </source>
</evidence>
<dbReference type="NCBIfam" id="NF004790">
    <property type="entry name" value="PRK06136.1"/>
    <property type="match status" value="1"/>
</dbReference>
<dbReference type="AlphaFoldDB" id="A0A7X1AUL1"/>
<dbReference type="InterPro" id="IPR014776">
    <property type="entry name" value="4pyrrole_Mease_sub2"/>
</dbReference>